<proteinExistence type="predicted"/>
<gene>
    <name evidence="5" type="ORF">sL5_07550</name>
</gene>
<comment type="caution">
    <text evidence="5">The sequence shown here is derived from an EMBL/GenBank/DDBJ whole genome shotgun (WGS) entry which is preliminary data.</text>
</comment>
<organism evidence="5 6">
    <name type="scientific">Candidatus Mesenet longicola</name>
    <dbReference type="NCBI Taxonomy" id="1892558"/>
    <lineage>
        <taxon>Bacteria</taxon>
        <taxon>Pseudomonadati</taxon>
        <taxon>Pseudomonadota</taxon>
        <taxon>Alphaproteobacteria</taxon>
        <taxon>Rickettsiales</taxon>
        <taxon>Anaplasmataceae</taxon>
        <taxon>Candidatus Mesenet</taxon>
    </lineage>
</organism>
<evidence type="ECO:0000256" key="3">
    <source>
        <dbReference type="ARBA" id="ARBA00022801"/>
    </source>
</evidence>
<dbReference type="GO" id="GO:0008233">
    <property type="term" value="F:peptidase activity"/>
    <property type="evidence" value="ECO:0007669"/>
    <property type="project" value="UniProtKB-KW"/>
</dbReference>
<keyword evidence="6" id="KW-1185">Reference proteome</keyword>
<evidence type="ECO:0000313" key="5">
    <source>
        <dbReference type="EMBL" id="GHM59762.1"/>
    </source>
</evidence>
<evidence type="ECO:0000259" key="4">
    <source>
        <dbReference type="Pfam" id="PF04586"/>
    </source>
</evidence>
<name>A0A8J3MN24_9RICK</name>
<dbReference type="InterPro" id="IPR006433">
    <property type="entry name" value="Prohead_protease"/>
</dbReference>
<keyword evidence="3" id="KW-0378">Hydrolase</keyword>
<reference evidence="5 6" key="1">
    <citation type="journal article" date="2021" name="Microb. Ecol.">
        <title>Candidatus Mesenet longicola: Novel Endosymbionts of Brontispa longissima that Induce Cytoplasmic Incompatibility.</title>
        <authorList>
            <person name="Takano S."/>
            <person name="Gotoh Y."/>
            <person name="Hayashi T."/>
        </authorList>
    </citation>
    <scope>NUCLEOTIDE SEQUENCE [LARGE SCALE GENOMIC DNA]</scope>
    <source>
        <strain evidence="5">L5</strain>
    </source>
</reference>
<evidence type="ECO:0000313" key="6">
    <source>
        <dbReference type="Proteomes" id="UP000637906"/>
    </source>
</evidence>
<keyword evidence="2" id="KW-0645">Protease</keyword>
<feature type="domain" description="Prohead serine protease" evidence="4">
    <location>
        <begin position="12"/>
        <end position="156"/>
    </location>
</feature>
<dbReference type="Pfam" id="PF04586">
    <property type="entry name" value="Peptidase_S78"/>
    <property type="match status" value="1"/>
</dbReference>
<dbReference type="InterPro" id="IPR054613">
    <property type="entry name" value="Peptidase_S78_dom"/>
</dbReference>
<accession>A0A8J3MN24</accession>
<sequence>MNKKFFSSALSLKSVGENGIFSGYASVFNIIDEQDDVILPGAFTETILKKAGRIKLLWQHQHDEPIGNILEINENKVGLYIVANLLLDLQKAREAYVMLKSGTIDSLSIGYVPLQYDIDQKTGVRALNKVDLWEVSLVTFPANSHSRVINIKDKTKEEANLIYAIEKAKEILKFKNSYTQVKIKDF</sequence>
<dbReference type="EMBL" id="BNGU01000033">
    <property type="protein sequence ID" value="GHM59762.1"/>
    <property type="molecule type" value="Genomic_DNA"/>
</dbReference>
<evidence type="ECO:0000256" key="1">
    <source>
        <dbReference type="ARBA" id="ARBA00022612"/>
    </source>
</evidence>
<dbReference type="Proteomes" id="UP000637906">
    <property type="component" value="Unassembled WGS sequence"/>
</dbReference>
<evidence type="ECO:0000256" key="2">
    <source>
        <dbReference type="ARBA" id="ARBA00022670"/>
    </source>
</evidence>
<dbReference type="AlphaFoldDB" id="A0A8J3MN24"/>
<dbReference type="GO" id="GO:0006508">
    <property type="term" value="P:proteolysis"/>
    <property type="evidence" value="ECO:0007669"/>
    <property type="project" value="UniProtKB-KW"/>
</dbReference>
<dbReference type="NCBIfam" id="TIGR01543">
    <property type="entry name" value="proheadase_HK97"/>
    <property type="match status" value="1"/>
</dbReference>
<protein>
    <recommendedName>
        <fullName evidence="4">Prohead serine protease domain-containing protein</fullName>
    </recommendedName>
</protein>
<dbReference type="SUPFAM" id="SSF50789">
    <property type="entry name" value="Herpes virus serine proteinase, assemblin"/>
    <property type="match status" value="1"/>
</dbReference>
<keyword evidence="1" id="KW-1188">Viral release from host cell</keyword>